<evidence type="ECO:0000313" key="5">
    <source>
        <dbReference type="Proteomes" id="UP000639772"/>
    </source>
</evidence>
<dbReference type="OrthoDB" id="25586at2759"/>
<accession>A0A835R001</accession>
<keyword evidence="2" id="KW-0012">Acyltransferase</keyword>
<organism evidence="4 5">
    <name type="scientific">Vanilla planifolia</name>
    <name type="common">Vanilla</name>
    <dbReference type="NCBI Taxonomy" id="51239"/>
    <lineage>
        <taxon>Eukaryota</taxon>
        <taxon>Viridiplantae</taxon>
        <taxon>Streptophyta</taxon>
        <taxon>Embryophyta</taxon>
        <taxon>Tracheophyta</taxon>
        <taxon>Spermatophyta</taxon>
        <taxon>Magnoliopsida</taxon>
        <taxon>Liliopsida</taxon>
        <taxon>Asparagales</taxon>
        <taxon>Orchidaceae</taxon>
        <taxon>Vanilloideae</taxon>
        <taxon>Vanilleae</taxon>
        <taxon>Vanilla</taxon>
    </lineage>
</organism>
<dbReference type="Gene3D" id="3.40.630.30">
    <property type="match status" value="1"/>
</dbReference>
<protein>
    <recommendedName>
        <fullName evidence="6">N-acetyltransferase domain-containing protein</fullName>
    </recommendedName>
</protein>
<comment type="caution">
    <text evidence="4">The sequence shown here is derived from an EMBL/GenBank/DDBJ whole genome shotgun (WGS) entry which is preliminary data.</text>
</comment>
<gene>
    <name evidence="4" type="ORF">HPP92_012471</name>
</gene>
<keyword evidence="1" id="KW-0808">Transferase</keyword>
<evidence type="ECO:0008006" key="6">
    <source>
        <dbReference type="Google" id="ProtNLM"/>
    </source>
</evidence>
<evidence type="ECO:0000256" key="1">
    <source>
        <dbReference type="ARBA" id="ARBA00022679"/>
    </source>
</evidence>
<evidence type="ECO:0000256" key="2">
    <source>
        <dbReference type="ARBA" id="ARBA00023315"/>
    </source>
</evidence>
<name>A0A835R001_VANPL</name>
<dbReference type="PANTHER" id="PTHR23091">
    <property type="entry name" value="N-TERMINAL ACETYLTRANSFERASE"/>
    <property type="match status" value="1"/>
</dbReference>
<dbReference type="GO" id="GO:1990189">
    <property type="term" value="F:protein N-terminal-serine acetyltransferase activity"/>
    <property type="evidence" value="ECO:0007669"/>
    <property type="project" value="TreeGrafter"/>
</dbReference>
<dbReference type="Proteomes" id="UP000639772">
    <property type="component" value="Chromosome 6"/>
</dbReference>
<feature type="region of interest" description="Disordered" evidence="3">
    <location>
        <begin position="45"/>
        <end position="70"/>
    </location>
</feature>
<feature type="compositionally biased region" description="Basic and acidic residues" evidence="3">
    <location>
        <begin position="45"/>
        <end position="55"/>
    </location>
</feature>
<dbReference type="EMBL" id="JADCNM010000006">
    <property type="protein sequence ID" value="KAG0477752.1"/>
    <property type="molecule type" value="Genomic_DNA"/>
</dbReference>
<dbReference type="AlphaFoldDB" id="A0A835R001"/>
<sequence length="235" mass="26530">MEGVWCRVCVAARVRRSNRAAFNLYDRLGLRQIHDVEAKYYADGEDAGDMRKQPKESSNSSKFSWTPSPSSSWEEGAALGRLSWLVPVLELLPQKEKIHGEQRVDSAEFEHVASACDEGKERTGVQRCIDEWLIRVPRWSLYAFNLFPILHEMEIGRKGEVVDLGAEKIKRAGKEFGGAFVALSVSFVKMRPLNWAGVSPDYLFFRRYGWSDDSLGDGTVKVIRASNKANDREAG</sequence>
<dbReference type="PANTHER" id="PTHR23091:SF4">
    <property type="entry name" value="N-TERMINAL AMINO-ACID N(ALPHA)-ACETYLTRANSFERASE NATA"/>
    <property type="match status" value="1"/>
</dbReference>
<dbReference type="GO" id="GO:0031415">
    <property type="term" value="C:NatA complex"/>
    <property type="evidence" value="ECO:0007669"/>
    <property type="project" value="InterPro"/>
</dbReference>
<dbReference type="GO" id="GO:1990190">
    <property type="term" value="F:protein-N-terminal-glutamate acetyltransferase activity"/>
    <property type="evidence" value="ECO:0007669"/>
    <property type="project" value="TreeGrafter"/>
</dbReference>
<proteinExistence type="predicted"/>
<evidence type="ECO:0000256" key="3">
    <source>
        <dbReference type="SAM" id="MobiDB-lite"/>
    </source>
</evidence>
<feature type="compositionally biased region" description="Low complexity" evidence="3">
    <location>
        <begin position="57"/>
        <end position="70"/>
    </location>
</feature>
<dbReference type="InterPro" id="IPR045047">
    <property type="entry name" value="Ard1-like"/>
</dbReference>
<reference evidence="4 5" key="1">
    <citation type="journal article" date="2020" name="Nat. Food">
        <title>A phased Vanilla planifolia genome enables genetic improvement of flavour and production.</title>
        <authorList>
            <person name="Hasing T."/>
            <person name="Tang H."/>
            <person name="Brym M."/>
            <person name="Khazi F."/>
            <person name="Huang T."/>
            <person name="Chambers A.H."/>
        </authorList>
    </citation>
    <scope>NUCLEOTIDE SEQUENCE [LARGE SCALE GENOMIC DNA]</scope>
    <source>
        <tissue evidence="4">Leaf</tissue>
    </source>
</reference>
<evidence type="ECO:0000313" key="4">
    <source>
        <dbReference type="EMBL" id="KAG0477752.1"/>
    </source>
</evidence>